<dbReference type="EMBL" id="JAGRRH010000009">
    <property type="protein sequence ID" value="KAG7365574.1"/>
    <property type="molecule type" value="Genomic_DNA"/>
</dbReference>
<dbReference type="OrthoDB" id="47709at2759"/>
<sequence length="385" mass="44297">MKYPTSFILQLETSFEKIPGNYKKTFHKKTVQNTKTSPNQTQKLPKKFSNHRNLIHHRVIFEIIATMSTFNDRLNTALGGPFEPFMRRSIQTVILFEAHRCLKEKFPSMRPFQKKMAIFDQANYLLNGTALLPHQREEVMWRTGTSKEVLNPDMMWRRTRVVVQDVQKLAKQMEAFAEANPPTPQEGDEPGSKKEHEEVYRAFLQKQYEEMTGKTSETFPPRFEFTHNNCLLVYKMYFNKGTQLDTSFPPPENRELVLPAKKPECAAGPGTPLSCGQRLNKHGVFARSPPGSPMHPGRMQQQKRLEQLREVREYMDLLKQFEGVVDEEALNKRKRELFEALPPAPPACDRNKNQIAKTSHVEGNNTSNDATSGEGSQAQNEFVVL</sequence>
<evidence type="ECO:0000313" key="2">
    <source>
        <dbReference type="EMBL" id="KAG7365574.1"/>
    </source>
</evidence>
<feature type="region of interest" description="Disordered" evidence="1">
    <location>
        <begin position="360"/>
        <end position="385"/>
    </location>
</feature>
<proteinExistence type="predicted"/>
<dbReference type="Proteomes" id="UP000693970">
    <property type="component" value="Unassembled WGS sequence"/>
</dbReference>
<reference evidence="2" key="1">
    <citation type="journal article" date="2021" name="Sci. Rep.">
        <title>Diploid genomic architecture of Nitzschia inconspicua, an elite biomass production diatom.</title>
        <authorList>
            <person name="Oliver A."/>
            <person name="Podell S."/>
            <person name="Pinowska A."/>
            <person name="Traller J.C."/>
            <person name="Smith S.R."/>
            <person name="McClure R."/>
            <person name="Beliaev A."/>
            <person name="Bohutskyi P."/>
            <person name="Hill E.A."/>
            <person name="Rabines A."/>
            <person name="Zheng H."/>
            <person name="Allen L.Z."/>
            <person name="Kuo A."/>
            <person name="Grigoriev I.V."/>
            <person name="Allen A.E."/>
            <person name="Hazlebeck D."/>
            <person name="Allen E.E."/>
        </authorList>
    </citation>
    <scope>NUCLEOTIDE SEQUENCE</scope>
    <source>
        <strain evidence="2">Hildebrandi</strain>
    </source>
</reference>
<keyword evidence="3" id="KW-1185">Reference proteome</keyword>
<accession>A0A9K3LPJ3</accession>
<comment type="caution">
    <text evidence="2">The sequence shown here is derived from an EMBL/GenBank/DDBJ whole genome shotgun (WGS) entry which is preliminary data.</text>
</comment>
<feature type="region of interest" description="Disordered" evidence="1">
    <location>
        <begin position="268"/>
        <end position="302"/>
    </location>
</feature>
<reference evidence="2" key="2">
    <citation type="submission" date="2021-04" db="EMBL/GenBank/DDBJ databases">
        <authorList>
            <person name="Podell S."/>
        </authorList>
    </citation>
    <scope>NUCLEOTIDE SEQUENCE</scope>
    <source>
        <strain evidence="2">Hildebrandi</strain>
    </source>
</reference>
<dbReference type="AlphaFoldDB" id="A0A9K3LPJ3"/>
<protein>
    <submittedName>
        <fullName evidence="2">Uncharacterized protein</fullName>
    </submittedName>
</protein>
<name>A0A9K3LPJ3_9STRA</name>
<evidence type="ECO:0000256" key="1">
    <source>
        <dbReference type="SAM" id="MobiDB-lite"/>
    </source>
</evidence>
<organism evidence="2 3">
    <name type="scientific">Nitzschia inconspicua</name>
    <dbReference type="NCBI Taxonomy" id="303405"/>
    <lineage>
        <taxon>Eukaryota</taxon>
        <taxon>Sar</taxon>
        <taxon>Stramenopiles</taxon>
        <taxon>Ochrophyta</taxon>
        <taxon>Bacillariophyta</taxon>
        <taxon>Bacillariophyceae</taxon>
        <taxon>Bacillariophycidae</taxon>
        <taxon>Bacillariales</taxon>
        <taxon>Bacillariaceae</taxon>
        <taxon>Nitzschia</taxon>
    </lineage>
</organism>
<gene>
    <name evidence="2" type="ORF">IV203_038778</name>
</gene>
<evidence type="ECO:0000313" key="3">
    <source>
        <dbReference type="Proteomes" id="UP000693970"/>
    </source>
</evidence>